<dbReference type="KEGG" id="ncc:104947782"/>
<sequence>QHPISLRLNRHFTENLSRTDSRDAEQLRKEVSDNLNEVYKQVPGVQKVQKTSFRMQRNAGKRQEYAIMDTVLTAPRSTFPDIVKLTEKNVQSGNVNDLKVVPGYYTVATDREAVGAVEFQEGVESIDVHVPLFVKDEDDDKKQLLVEAVDVPLGIAGIGKRLVNITIIKEH</sequence>
<organism evidence="1 2">
    <name type="scientific">Notothenia coriiceps</name>
    <name type="common">black rockcod</name>
    <dbReference type="NCBI Taxonomy" id="8208"/>
    <lineage>
        <taxon>Eukaryota</taxon>
        <taxon>Metazoa</taxon>
        <taxon>Chordata</taxon>
        <taxon>Craniata</taxon>
        <taxon>Vertebrata</taxon>
        <taxon>Euteleostomi</taxon>
        <taxon>Actinopterygii</taxon>
        <taxon>Neopterygii</taxon>
        <taxon>Teleostei</taxon>
        <taxon>Neoteleostei</taxon>
        <taxon>Acanthomorphata</taxon>
        <taxon>Eupercaria</taxon>
        <taxon>Perciformes</taxon>
        <taxon>Notothenioidei</taxon>
        <taxon>Nototheniidae</taxon>
        <taxon>Notothenia</taxon>
    </lineage>
</organism>
<name>A0A6I9NCR6_9TELE</name>
<gene>
    <name evidence="2" type="primary">LOC104947782</name>
</gene>
<protein>
    <submittedName>
        <fullName evidence="2">Integrin beta-4-like</fullName>
    </submittedName>
</protein>
<dbReference type="RefSeq" id="XP_010772176.1">
    <property type="nucleotide sequence ID" value="XM_010773874.1"/>
</dbReference>
<keyword evidence="1" id="KW-1185">Reference proteome</keyword>
<feature type="non-terminal residue" evidence="2">
    <location>
        <position position="171"/>
    </location>
</feature>
<evidence type="ECO:0000313" key="1">
    <source>
        <dbReference type="Proteomes" id="UP000504611"/>
    </source>
</evidence>
<reference evidence="2" key="1">
    <citation type="submission" date="2025-08" db="UniProtKB">
        <authorList>
            <consortium name="RefSeq"/>
        </authorList>
    </citation>
    <scope>IDENTIFICATION</scope>
    <source>
        <tissue evidence="2">Muscle</tissue>
    </source>
</reference>
<dbReference type="GeneID" id="104947782"/>
<dbReference type="OrthoDB" id="410592at2759"/>
<proteinExistence type="predicted"/>
<accession>A0A6I9NCR6</accession>
<feature type="non-terminal residue" evidence="2">
    <location>
        <position position="1"/>
    </location>
</feature>
<evidence type="ECO:0000313" key="2">
    <source>
        <dbReference type="RefSeq" id="XP_010772176.1"/>
    </source>
</evidence>
<dbReference type="Proteomes" id="UP000504611">
    <property type="component" value="Unplaced"/>
</dbReference>
<dbReference type="AlphaFoldDB" id="A0A6I9NCR6"/>